<reference evidence="2" key="1">
    <citation type="submission" date="2011-11" db="EMBL/GenBank/DDBJ databases">
        <title>The Genome Sequence of Fusarium oxysporum Cotton.</title>
        <authorList>
            <consortium name="The Broad Institute Genome Sequencing Platform"/>
            <person name="Ma L.-J."/>
            <person name="Gale L.R."/>
            <person name="Schwartz D.C."/>
            <person name="Zhou S."/>
            <person name="Corby-Kistler H."/>
            <person name="Young S.K."/>
            <person name="Zeng Q."/>
            <person name="Gargeya S."/>
            <person name="Fitzgerald M."/>
            <person name="Haas B."/>
            <person name="Abouelleil A."/>
            <person name="Alvarado L."/>
            <person name="Arachchi H.M."/>
            <person name="Berlin A."/>
            <person name="Brown A."/>
            <person name="Chapman S.B."/>
            <person name="Chen Z."/>
            <person name="Dunbar C."/>
            <person name="Freedman E."/>
            <person name="Gearin G."/>
            <person name="Goldberg J."/>
            <person name="Griggs A."/>
            <person name="Gujja S."/>
            <person name="Heiman D."/>
            <person name="Howarth C."/>
            <person name="Larson L."/>
            <person name="Lui A."/>
            <person name="MacDonald P.J.P."/>
            <person name="Montmayeur A."/>
            <person name="Murphy C."/>
            <person name="Neiman D."/>
            <person name="Pearson M."/>
            <person name="Priest M."/>
            <person name="Roberts A."/>
            <person name="Saif S."/>
            <person name="Shea T."/>
            <person name="Shenoy N."/>
            <person name="Sisk P."/>
            <person name="Stolte C."/>
            <person name="Sykes S."/>
            <person name="Wortman J."/>
            <person name="Nusbaum C."/>
            <person name="Birren B."/>
        </authorList>
    </citation>
    <scope>NUCLEOTIDE SEQUENCE [LARGE SCALE GENOMIC DNA]</scope>
    <source>
        <strain evidence="2">25433</strain>
    </source>
</reference>
<accession>X0KNM3</accession>
<organism evidence="2">
    <name type="scientific">Fusarium oxysporum f. sp. vasinfectum 25433</name>
    <dbReference type="NCBI Taxonomy" id="1089449"/>
    <lineage>
        <taxon>Eukaryota</taxon>
        <taxon>Fungi</taxon>
        <taxon>Dikarya</taxon>
        <taxon>Ascomycota</taxon>
        <taxon>Pezizomycotina</taxon>
        <taxon>Sordariomycetes</taxon>
        <taxon>Hypocreomycetidae</taxon>
        <taxon>Hypocreales</taxon>
        <taxon>Nectriaceae</taxon>
        <taxon>Fusarium</taxon>
        <taxon>Fusarium oxysporum species complex</taxon>
    </lineage>
</organism>
<dbReference type="OrthoDB" id="5079877at2759"/>
<name>X0KNM3_FUSOX</name>
<dbReference type="Proteomes" id="UP000030701">
    <property type="component" value="Unassembled WGS sequence"/>
</dbReference>
<keyword evidence="1" id="KW-0732">Signal</keyword>
<proteinExistence type="predicted"/>
<gene>
    <name evidence="2" type="ORF">FOTG_16445</name>
</gene>
<reference evidence="2" key="2">
    <citation type="submission" date="2012-05" db="EMBL/GenBank/DDBJ databases">
        <title>The Genome Annotation of Fusarium oxysporum Cotton.</title>
        <authorList>
            <consortium name="The Broad Institute Genomics Platform"/>
            <person name="Ma L.-J."/>
            <person name="Corby-Kistler H."/>
            <person name="Broz K."/>
            <person name="Gale L.R."/>
            <person name="Jonkers W."/>
            <person name="O'Donnell K."/>
            <person name="Ploetz R."/>
            <person name="Steinberg C."/>
            <person name="Schwartz D.C."/>
            <person name="VanEtten H."/>
            <person name="Zhou S."/>
            <person name="Young S.K."/>
            <person name="Zeng Q."/>
            <person name="Gargeya S."/>
            <person name="Fitzgerald M."/>
            <person name="Abouelleil A."/>
            <person name="Alvarado L."/>
            <person name="Chapman S.B."/>
            <person name="Gainer-Dewar J."/>
            <person name="Goldberg J."/>
            <person name="Griggs A."/>
            <person name="Gujja S."/>
            <person name="Hansen M."/>
            <person name="Howarth C."/>
            <person name="Imamovic A."/>
            <person name="Ireland A."/>
            <person name="Larimer J."/>
            <person name="McCowan C."/>
            <person name="Murphy C."/>
            <person name="Pearson M."/>
            <person name="Poon T.W."/>
            <person name="Priest M."/>
            <person name="Roberts A."/>
            <person name="Saif S."/>
            <person name="Shea T."/>
            <person name="Sykes S."/>
            <person name="Wortman J."/>
            <person name="Nusbaum C."/>
            <person name="Birren B."/>
        </authorList>
    </citation>
    <scope>NUCLEOTIDE SEQUENCE</scope>
    <source>
        <strain evidence="2">25433</strain>
    </source>
</reference>
<evidence type="ECO:0000256" key="1">
    <source>
        <dbReference type="SAM" id="SignalP"/>
    </source>
</evidence>
<feature type="chain" id="PRO_5004943153" evidence="1">
    <location>
        <begin position="31"/>
        <end position="427"/>
    </location>
</feature>
<dbReference type="HOGENOM" id="CLU_032405_0_0_1"/>
<dbReference type="EMBL" id="JH658030">
    <property type="protein sequence ID" value="EXM15178.1"/>
    <property type="molecule type" value="Genomic_DNA"/>
</dbReference>
<sequence>MVLSKMTGAPWMRCHETALLALILRRLVLNYLSDSNLYEEFKTLIVEYRTSHAADKRVLELMVDVMGPDWTTFIASARTLASFSVLSTIECSLNIYYRRLGDVLVVASKEQQADRMGEYHDTEFPLRIVFTAVSFKLIEELSEQILPNGIRPKAFDTKPRVCETLPEQIREVFHISKAKKINSRHKQHSIVIGSFSASIQIWIRLCWLNKIPATLYMPRLQYHQTSDDSTNLVMYKLISAPVRTHVATEKLGGSFRTINSEHEGIQDEPCWKLGGYSMYHASQPGKLLGANNDDDYIKALDQSNVGDLMFVFGFVYHEYPPQTENGGVDLLALQKSICRDMIRPLGMTLESIGLSCGLNPKHKVNNQNLLSLSVAYNGITREFSLDDTFVASQRDPAARTSYRMQCKSMPFTFNHIDISTPKIEETK</sequence>
<feature type="signal peptide" evidence="1">
    <location>
        <begin position="1"/>
        <end position="30"/>
    </location>
</feature>
<evidence type="ECO:0000313" key="2">
    <source>
        <dbReference type="EMBL" id="EXM15178.1"/>
    </source>
</evidence>
<protein>
    <submittedName>
        <fullName evidence="2">Uncharacterized protein</fullName>
    </submittedName>
</protein>
<dbReference type="AlphaFoldDB" id="X0KNM3"/>